<dbReference type="AlphaFoldDB" id="A0A239U502"/>
<dbReference type="GO" id="GO:0006629">
    <property type="term" value="P:lipid metabolic process"/>
    <property type="evidence" value="ECO:0007669"/>
    <property type="project" value="InterPro"/>
</dbReference>
<gene>
    <name evidence="4" type="primary">glpQ</name>
    <name evidence="4" type="ORF">SAMEA4364220_01942</name>
</gene>
<feature type="chain" id="PRO_5039223142" evidence="2">
    <location>
        <begin position="26"/>
        <end position="372"/>
    </location>
</feature>
<feature type="compositionally biased region" description="Polar residues" evidence="1">
    <location>
        <begin position="345"/>
        <end position="355"/>
    </location>
</feature>
<keyword evidence="2" id="KW-0732">Signal</keyword>
<dbReference type="EC" id="3.1.4.46" evidence="4"/>
<dbReference type="EMBL" id="LT906446">
    <property type="protein sequence ID" value="SNV04184.1"/>
    <property type="molecule type" value="Genomic_DNA"/>
</dbReference>
<dbReference type="Proteomes" id="UP000215383">
    <property type="component" value="Chromosome 1"/>
</dbReference>
<dbReference type="GO" id="GO:0008889">
    <property type="term" value="F:glycerophosphodiester phosphodiesterase activity"/>
    <property type="evidence" value="ECO:0007669"/>
    <property type="project" value="UniProtKB-EC"/>
</dbReference>
<feature type="domain" description="GP-PDE" evidence="3">
    <location>
        <begin position="39"/>
        <end position="332"/>
    </location>
</feature>
<feature type="compositionally biased region" description="Basic and acidic residues" evidence="1">
    <location>
        <begin position="357"/>
        <end position="372"/>
    </location>
</feature>
<proteinExistence type="predicted"/>
<name>A0A239U502_9FIRM</name>
<dbReference type="SUPFAM" id="SSF51695">
    <property type="entry name" value="PLC-like phosphodiesterases"/>
    <property type="match status" value="1"/>
</dbReference>
<reference evidence="4 5" key="1">
    <citation type="submission" date="2017-06" db="EMBL/GenBank/DDBJ databases">
        <authorList>
            <consortium name="Pathogen Informatics"/>
        </authorList>
    </citation>
    <scope>NUCLEOTIDE SEQUENCE [LARGE SCALE GENOMIC DNA]</scope>
    <source>
        <strain evidence="4 5">NCTC10570</strain>
    </source>
</reference>
<evidence type="ECO:0000313" key="4">
    <source>
        <dbReference type="EMBL" id="SNV04184.1"/>
    </source>
</evidence>
<dbReference type="Gene3D" id="3.20.20.190">
    <property type="entry name" value="Phosphatidylinositol (PI) phosphodiesterase"/>
    <property type="match status" value="1"/>
</dbReference>
<dbReference type="InterPro" id="IPR017946">
    <property type="entry name" value="PLC-like_Pdiesterase_TIM-brl"/>
</dbReference>
<dbReference type="eggNOG" id="COG0584">
    <property type="taxonomic scope" value="Bacteria"/>
</dbReference>
<keyword evidence="5" id="KW-1185">Reference proteome</keyword>
<keyword evidence="4" id="KW-0378">Hydrolase</keyword>
<dbReference type="GeneID" id="78507929"/>
<protein>
    <submittedName>
        <fullName evidence="4">Glycerophosphoryl diester phosphodiesterase</fullName>
        <ecNumber evidence="4">3.1.4.46</ecNumber>
    </submittedName>
</protein>
<dbReference type="PANTHER" id="PTHR46211">
    <property type="entry name" value="GLYCEROPHOSPHORYL DIESTER PHOSPHODIESTERASE"/>
    <property type="match status" value="1"/>
</dbReference>
<evidence type="ECO:0000259" key="3">
    <source>
        <dbReference type="PROSITE" id="PS51704"/>
    </source>
</evidence>
<sequence length="372" mass="42146">MKKTTKKLLAAGLAAFSLYSGVGMMDTSISEAKVQYDVFDFEAHRGGRDARPENTLYSYAYAMEMGATSIECDMQLTKDGQIVMSHNPILNPDITRDKDGNYVPKNKYDIRTMTVDQLKQFDVGVMNPEIGEYYDLHGRTQIMHDAQLPTLDEVMQLIQSYGDKKIVLNIETKSYPDPNTMEYKNNADPKKFVEVFNDTVKKYGMEDRVVLQSFDWRTLIEMKKLNPNISTSALWQASSSWESYGNQKSPWLGGLDIKDYDNDPVKAAHAIGVDIVSPYYMDVTKEMVDEAHSLGIKIVPWTVNDEKDMNELLDMGVDGIISDRAWILKDVLQKRNITLHEPVVNENSPYHTGTGHNDVKPIKAENGRDAAY</sequence>
<dbReference type="CDD" id="cd08567">
    <property type="entry name" value="GDPD_SpGDE_like"/>
    <property type="match status" value="1"/>
</dbReference>
<feature type="signal peptide" evidence="2">
    <location>
        <begin position="1"/>
        <end position="25"/>
    </location>
</feature>
<dbReference type="RefSeq" id="WP_027889095.1">
    <property type="nucleotide sequence ID" value="NZ_LT906446.1"/>
</dbReference>
<organism evidence="4 5">
    <name type="scientific">Megamonas hypermegale</name>
    <dbReference type="NCBI Taxonomy" id="158847"/>
    <lineage>
        <taxon>Bacteria</taxon>
        <taxon>Bacillati</taxon>
        <taxon>Bacillota</taxon>
        <taxon>Negativicutes</taxon>
        <taxon>Selenomonadales</taxon>
        <taxon>Selenomonadaceae</taxon>
        <taxon>Megamonas</taxon>
    </lineage>
</organism>
<dbReference type="PANTHER" id="PTHR46211:SF14">
    <property type="entry name" value="GLYCEROPHOSPHODIESTER PHOSPHODIESTERASE"/>
    <property type="match status" value="1"/>
</dbReference>
<feature type="region of interest" description="Disordered" evidence="1">
    <location>
        <begin position="344"/>
        <end position="372"/>
    </location>
</feature>
<evidence type="ECO:0000313" key="5">
    <source>
        <dbReference type="Proteomes" id="UP000215383"/>
    </source>
</evidence>
<dbReference type="Pfam" id="PF03009">
    <property type="entry name" value="GDPD"/>
    <property type="match status" value="1"/>
</dbReference>
<accession>A0A239U502</accession>
<evidence type="ECO:0000256" key="1">
    <source>
        <dbReference type="SAM" id="MobiDB-lite"/>
    </source>
</evidence>
<evidence type="ECO:0000256" key="2">
    <source>
        <dbReference type="SAM" id="SignalP"/>
    </source>
</evidence>
<dbReference type="InterPro" id="IPR030395">
    <property type="entry name" value="GP_PDE_dom"/>
</dbReference>
<dbReference type="PROSITE" id="PS51704">
    <property type="entry name" value="GP_PDE"/>
    <property type="match status" value="1"/>
</dbReference>